<protein>
    <submittedName>
        <fullName evidence="2">Uncharacterized protein</fullName>
    </submittedName>
</protein>
<comment type="caution">
    <text evidence="2">The sequence shown here is derived from an EMBL/GenBank/DDBJ whole genome shotgun (WGS) entry which is preliminary data.</text>
</comment>
<reference evidence="2 3" key="1">
    <citation type="journal article" date="2018" name="Nat. Genet.">
        <title>The Rosa genome provides new insights in the design of modern roses.</title>
        <authorList>
            <person name="Bendahmane M."/>
        </authorList>
    </citation>
    <scope>NUCLEOTIDE SEQUENCE [LARGE SCALE GENOMIC DNA]</scope>
    <source>
        <strain evidence="3">cv. Old Blush</strain>
    </source>
</reference>
<name>A0A2P6PF39_ROSCH</name>
<dbReference type="AlphaFoldDB" id="A0A2P6PF39"/>
<dbReference type="EMBL" id="PDCK01000045">
    <property type="protein sequence ID" value="PRQ20531.1"/>
    <property type="molecule type" value="Genomic_DNA"/>
</dbReference>
<evidence type="ECO:0000256" key="1">
    <source>
        <dbReference type="SAM" id="MobiDB-lite"/>
    </source>
</evidence>
<evidence type="ECO:0000313" key="2">
    <source>
        <dbReference type="EMBL" id="PRQ20531.1"/>
    </source>
</evidence>
<organism evidence="2 3">
    <name type="scientific">Rosa chinensis</name>
    <name type="common">China rose</name>
    <dbReference type="NCBI Taxonomy" id="74649"/>
    <lineage>
        <taxon>Eukaryota</taxon>
        <taxon>Viridiplantae</taxon>
        <taxon>Streptophyta</taxon>
        <taxon>Embryophyta</taxon>
        <taxon>Tracheophyta</taxon>
        <taxon>Spermatophyta</taxon>
        <taxon>Magnoliopsida</taxon>
        <taxon>eudicotyledons</taxon>
        <taxon>Gunneridae</taxon>
        <taxon>Pentapetalae</taxon>
        <taxon>rosids</taxon>
        <taxon>fabids</taxon>
        <taxon>Rosales</taxon>
        <taxon>Rosaceae</taxon>
        <taxon>Rosoideae</taxon>
        <taxon>Rosoideae incertae sedis</taxon>
        <taxon>Rosa</taxon>
    </lineage>
</organism>
<evidence type="ECO:0000313" key="3">
    <source>
        <dbReference type="Proteomes" id="UP000238479"/>
    </source>
</evidence>
<dbReference type="Gramene" id="PRQ20531">
    <property type="protein sequence ID" value="PRQ20531"/>
    <property type="gene ID" value="RchiOBHm_Chr7g0229201"/>
</dbReference>
<accession>A0A2P6PF39</accession>
<sequence>MVIDIRKLLTYLTNERTNERALSQSQSHPHSLNSPSLSLRHRASGDPASVRGAPPLHCATTTLSFSLPDSASVSLCSSSPLHCAPPLHCSSSPPSASSPRLLHISSRSSLLPIFLF</sequence>
<feature type="compositionally biased region" description="Low complexity" evidence="1">
    <location>
        <begin position="22"/>
        <end position="38"/>
    </location>
</feature>
<keyword evidence="3" id="KW-1185">Reference proteome</keyword>
<feature type="region of interest" description="Disordered" evidence="1">
    <location>
        <begin position="17"/>
        <end position="54"/>
    </location>
</feature>
<gene>
    <name evidence="2" type="ORF">RchiOBHm_Chr7g0229201</name>
</gene>
<proteinExistence type="predicted"/>
<dbReference type="Proteomes" id="UP000238479">
    <property type="component" value="Chromosome 7"/>
</dbReference>